<dbReference type="EMBL" id="CABFNQ020000710">
    <property type="protein sequence ID" value="CAH0025505.1"/>
    <property type="molecule type" value="Genomic_DNA"/>
</dbReference>
<dbReference type="AlphaFoldDB" id="A0A9N9VKE3"/>
<gene>
    <name evidence="1" type="ORF">CRHIZ90672A_00008296</name>
</gene>
<sequence>MAEGQLAYHDNGAEPFKSAVCLVGDGAPDLLMHRHDMVIAVVGNGEEKTQALHLQNIREDTLSEAKTAIGRFLDNYESLEDGGSIQNTVFQNFARVCDQLNKVAEDIEHGVEQVELELINIQTDSFEYPKRVKDTTPGNFNPVCEMIAACSEFRDLVDSIMSKACDNACDYRPERDGEIWMANSYPFHQYLRKYLGEQAESRDLTFYWETRVNKSSSEQRTFHVPFQDDPEWDGWIYL</sequence>
<dbReference type="OrthoDB" id="5148500at2759"/>
<accession>A0A9N9VKE3</accession>
<keyword evidence="2" id="KW-1185">Reference proteome</keyword>
<evidence type="ECO:0000313" key="1">
    <source>
        <dbReference type="EMBL" id="CAH0025505.1"/>
    </source>
</evidence>
<dbReference type="Proteomes" id="UP000696573">
    <property type="component" value="Unassembled WGS sequence"/>
</dbReference>
<proteinExistence type="predicted"/>
<evidence type="ECO:0000313" key="2">
    <source>
        <dbReference type="Proteomes" id="UP000696573"/>
    </source>
</evidence>
<organism evidence="1 2">
    <name type="scientific">Clonostachys rhizophaga</name>
    <dbReference type="NCBI Taxonomy" id="160324"/>
    <lineage>
        <taxon>Eukaryota</taxon>
        <taxon>Fungi</taxon>
        <taxon>Dikarya</taxon>
        <taxon>Ascomycota</taxon>
        <taxon>Pezizomycotina</taxon>
        <taxon>Sordariomycetes</taxon>
        <taxon>Hypocreomycetidae</taxon>
        <taxon>Hypocreales</taxon>
        <taxon>Bionectriaceae</taxon>
        <taxon>Clonostachys</taxon>
    </lineage>
</organism>
<protein>
    <submittedName>
        <fullName evidence="1">Uncharacterized protein</fullName>
    </submittedName>
</protein>
<comment type="caution">
    <text evidence="1">The sequence shown here is derived from an EMBL/GenBank/DDBJ whole genome shotgun (WGS) entry which is preliminary data.</text>
</comment>
<reference evidence="1" key="1">
    <citation type="submission" date="2021-10" db="EMBL/GenBank/DDBJ databases">
        <authorList>
            <person name="Piombo E."/>
        </authorList>
    </citation>
    <scope>NUCLEOTIDE SEQUENCE</scope>
</reference>
<name>A0A9N9VKE3_9HYPO</name>